<protein>
    <submittedName>
        <fullName evidence="2">Copper amine oxidase N-terminal domain-containing protein</fullName>
    </submittedName>
</protein>
<dbReference type="Proteomes" id="UP001519887">
    <property type="component" value="Unassembled WGS sequence"/>
</dbReference>
<dbReference type="InterPro" id="IPR036582">
    <property type="entry name" value="Mao_N_sf"/>
</dbReference>
<accession>A0ABS7C6J4</accession>
<evidence type="ECO:0000313" key="3">
    <source>
        <dbReference type="Proteomes" id="UP001519887"/>
    </source>
</evidence>
<feature type="domain" description="Copper amine oxidase-like N-terminal" evidence="1">
    <location>
        <begin position="1"/>
        <end position="83"/>
    </location>
</feature>
<dbReference type="Gene3D" id="3.30.457.10">
    <property type="entry name" value="Copper amine oxidase-like, N-terminal domain"/>
    <property type="match status" value="1"/>
</dbReference>
<keyword evidence="3" id="KW-1185">Reference proteome</keyword>
<reference evidence="2 3" key="1">
    <citation type="submission" date="2021-07" db="EMBL/GenBank/DDBJ databases">
        <title>Paenibacillus radiodurans sp. nov., isolated from the southeastern edge of Tengger Desert.</title>
        <authorList>
            <person name="Zhang G."/>
        </authorList>
    </citation>
    <scope>NUCLEOTIDE SEQUENCE [LARGE SCALE GENOMIC DNA]</scope>
    <source>
        <strain evidence="2 3">CCM 7311</strain>
    </source>
</reference>
<name>A0ABS7C6J4_9BACL</name>
<feature type="non-terminal residue" evidence="2">
    <location>
        <position position="1"/>
    </location>
</feature>
<evidence type="ECO:0000313" key="2">
    <source>
        <dbReference type="EMBL" id="MBW7456539.1"/>
    </source>
</evidence>
<dbReference type="EMBL" id="JAHZIK010000602">
    <property type="protein sequence ID" value="MBW7456539.1"/>
    <property type="molecule type" value="Genomic_DNA"/>
</dbReference>
<dbReference type="InterPro" id="IPR012854">
    <property type="entry name" value="Cu_amine_oxidase-like_N"/>
</dbReference>
<comment type="caution">
    <text evidence="2">The sequence shown here is derived from an EMBL/GenBank/DDBJ whole genome shotgun (WGS) entry which is preliminary data.</text>
</comment>
<dbReference type="Pfam" id="PF07833">
    <property type="entry name" value="Cu_amine_oxidN1"/>
    <property type="match status" value="1"/>
</dbReference>
<gene>
    <name evidence="2" type="ORF">K0U00_21100</name>
</gene>
<evidence type="ECO:0000259" key="1">
    <source>
        <dbReference type="Pfam" id="PF07833"/>
    </source>
</evidence>
<sequence>RFVTEAMGAQVVWEPANKRVSVLRGDKLMEMWIGREEFLLNGLLKESEVAPITRSGRTLVPIRLVSEQLGLTVNWDGKMGTITVE</sequence>
<dbReference type="SUPFAM" id="SSF55383">
    <property type="entry name" value="Copper amine oxidase, domain N"/>
    <property type="match status" value="1"/>
</dbReference>
<proteinExistence type="predicted"/>
<organism evidence="2 3">
    <name type="scientific">Paenibacillus sepulcri</name>
    <dbReference type="NCBI Taxonomy" id="359917"/>
    <lineage>
        <taxon>Bacteria</taxon>
        <taxon>Bacillati</taxon>
        <taxon>Bacillota</taxon>
        <taxon>Bacilli</taxon>
        <taxon>Bacillales</taxon>
        <taxon>Paenibacillaceae</taxon>
        <taxon>Paenibacillus</taxon>
    </lineage>
</organism>